<protein>
    <recommendedName>
        <fullName evidence="3">Disease resistance protein At4g27190-like leucine-rich repeats domain-containing protein</fullName>
    </recommendedName>
</protein>
<evidence type="ECO:0000259" key="3">
    <source>
        <dbReference type="Pfam" id="PF23247"/>
    </source>
</evidence>
<dbReference type="OrthoDB" id="1751378at2759"/>
<gene>
    <name evidence="4" type="ORF">CFOL_v3_12153</name>
</gene>
<proteinExistence type="predicted"/>
<dbReference type="PANTHER" id="PTHR33463:SF203">
    <property type="entry name" value="AAA+ ATPASE DOMAIN-CONTAINING PROTEIN"/>
    <property type="match status" value="1"/>
</dbReference>
<feature type="compositionally biased region" description="Polar residues" evidence="2">
    <location>
        <begin position="534"/>
        <end position="550"/>
    </location>
</feature>
<comment type="caution">
    <text evidence="4">The sequence shown here is derived from an EMBL/GenBank/DDBJ whole genome shotgun (WGS) entry which is preliminary data.</text>
</comment>
<evidence type="ECO:0000313" key="4">
    <source>
        <dbReference type="EMBL" id="GAV68650.1"/>
    </source>
</evidence>
<keyword evidence="1" id="KW-0611">Plant defense</keyword>
<dbReference type="EMBL" id="BDDD01000647">
    <property type="protein sequence ID" value="GAV68650.1"/>
    <property type="molecule type" value="Genomic_DNA"/>
</dbReference>
<dbReference type="Pfam" id="PF23247">
    <property type="entry name" value="LRR_RPS2"/>
    <property type="match status" value="2"/>
</dbReference>
<feature type="domain" description="Disease resistance protein At4g27190-like leucine-rich repeats" evidence="3">
    <location>
        <begin position="396"/>
        <end position="507"/>
    </location>
</feature>
<name>A0A1Q3BKV1_CEPFO</name>
<dbReference type="SUPFAM" id="SSF52058">
    <property type="entry name" value="L domain-like"/>
    <property type="match status" value="1"/>
</dbReference>
<reference evidence="5" key="1">
    <citation type="submission" date="2016-04" db="EMBL/GenBank/DDBJ databases">
        <title>Cephalotus genome sequencing.</title>
        <authorList>
            <person name="Fukushima K."/>
            <person name="Hasebe M."/>
            <person name="Fang X."/>
        </authorList>
    </citation>
    <scope>NUCLEOTIDE SEQUENCE [LARGE SCALE GENOMIC DNA]</scope>
    <source>
        <strain evidence="5">cv. St1</strain>
    </source>
</reference>
<feature type="region of interest" description="Disordered" evidence="2">
    <location>
        <begin position="528"/>
        <end position="550"/>
    </location>
</feature>
<evidence type="ECO:0000313" key="5">
    <source>
        <dbReference type="Proteomes" id="UP000187406"/>
    </source>
</evidence>
<dbReference type="Proteomes" id="UP000187406">
    <property type="component" value="Unassembled WGS sequence"/>
</dbReference>
<keyword evidence="5" id="KW-1185">Reference proteome</keyword>
<dbReference type="InterPro" id="IPR032675">
    <property type="entry name" value="LRR_dom_sf"/>
</dbReference>
<dbReference type="Gene3D" id="3.80.10.10">
    <property type="entry name" value="Ribonuclease Inhibitor"/>
    <property type="match status" value="2"/>
</dbReference>
<evidence type="ECO:0000256" key="2">
    <source>
        <dbReference type="SAM" id="MobiDB-lite"/>
    </source>
</evidence>
<evidence type="ECO:0000256" key="1">
    <source>
        <dbReference type="ARBA" id="ARBA00022821"/>
    </source>
</evidence>
<dbReference type="InterPro" id="IPR057135">
    <property type="entry name" value="At4g27190-like_LRR"/>
</dbReference>
<dbReference type="STRING" id="3775.A0A1Q3BKV1"/>
<accession>A0A1Q3BKV1</accession>
<dbReference type="InterPro" id="IPR050905">
    <property type="entry name" value="Plant_NBS-LRR"/>
</dbReference>
<dbReference type="AlphaFoldDB" id="A0A1Q3BKV1"/>
<dbReference type="InParanoid" id="A0A1Q3BKV1"/>
<sequence>MKDLKVVALNGGLLFLKSLECLTNLQMLRLQYCTIKDNTNSLGKLKSLEVLRISNSDIKELPIEVGELSKLRVMDFSWCSKLKRIPPDVIRRLSLLEELYFCGKSFRGWEIERRSSERSNASLSELNSLPNLKVLYGEFHISSLPQDFSFGNLDRYDISLRGSDIFPEHLIIASATRYPPLCRRLSIHDTNASSVVNTAFNKLYENVEFLELYLFNNAQEQVSVPTTASSSLMDMIQTETTNLRALQKLKSLSVSFCNNMGCILPEKLLRRLQDLEAMEVDQCYGVQEIFGLEGSTDHGIEGDQEMLLSNLTSLSLAVLPQLSFIWKGPTQKVSLRCLVRVNVFDCHGLAYLFPRSLALNLVNLRELGIISCKGLKQIISMRAEEDGEAATHHQPHPLHFPTLTTLTIQNCPNLEYIFPISTAAGGLPQLETLVIADATKLKHVFGHGRVFVGDPNDISLPKLNKLVLGHLLSLTNFCQANFHCKWPSLPHVVVNRCPMLTSLPYVEVEKCPTSQLLGIQKTTQLVKEEMAEGPSTSQTSVATSDPTSVI</sequence>
<organism evidence="4 5">
    <name type="scientific">Cephalotus follicularis</name>
    <name type="common">Albany pitcher plant</name>
    <dbReference type="NCBI Taxonomy" id="3775"/>
    <lineage>
        <taxon>Eukaryota</taxon>
        <taxon>Viridiplantae</taxon>
        <taxon>Streptophyta</taxon>
        <taxon>Embryophyta</taxon>
        <taxon>Tracheophyta</taxon>
        <taxon>Spermatophyta</taxon>
        <taxon>Magnoliopsida</taxon>
        <taxon>eudicotyledons</taxon>
        <taxon>Gunneridae</taxon>
        <taxon>Pentapetalae</taxon>
        <taxon>rosids</taxon>
        <taxon>fabids</taxon>
        <taxon>Oxalidales</taxon>
        <taxon>Cephalotaceae</taxon>
        <taxon>Cephalotus</taxon>
    </lineage>
</organism>
<dbReference type="PANTHER" id="PTHR33463">
    <property type="entry name" value="NB-ARC DOMAIN-CONTAINING PROTEIN-RELATED"/>
    <property type="match status" value="1"/>
</dbReference>
<feature type="domain" description="Disease resistance protein At4g27190-like leucine-rich repeats" evidence="3">
    <location>
        <begin position="231"/>
        <end position="373"/>
    </location>
</feature>